<sequence length="108" mass="11671">MAMAWCRSDLMHHLTVRVQPNASADRVENWETDAAGRSYLKVRVRAVPEGGKANAAVEKLVAKWLGLPKSAVRVVTGAKNRLKGLDIDGPPELAAKLAGDQGNERAEN</sequence>
<comment type="caution">
    <text evidence="3">The sequence shown here is derived from an EMBL/GenBank/DDBJ whole genome shotgun (WGS) entry which is preliminary data.</text>
</comment>
<reference evidence="3 4" key="1">
    <citation type="journal article" date="2018" name="Nat. Biotechnol.">
        <title>A standardized bacterial taxonomy based on genome phylogeny substantially revises the tree of life.</title>
        <authorList>
            <person name="Parks D.H."/>
            <person name="Chuvochina M."/>
            <person name="Waite D.W."/>
            <person name="Rinke C."/>
            <person name="Skarshewski A."/>
            <person name="Chaumeil P.A."/>
            <person name="Hugenholtz P."/>
        </authorList>
    </citation>
    <scope>NUCLEOTIDE SEQUENCE [LARGE SCALE GENOMIC DNA]</scope>
    <source>
        <strain evidence="3">UBA8557</strain>
    </source>
</reference>
<organism evidence="3 4">
    <name type="scientific">Hyphomonas atlantica</name>
    <dbReference type="NCBI Taxonomy" id="1280948"/>
    <lineage>
        <taxon>Bacteria</taxon>
        <taxon>Pseudomonadati</taxon>
        <taxon>Pseudomonadota</taxon>
        <taxon>Alphaproteobacteria</taxon>
        <taxon>Hyphomonadales</taxon>
        <taxon>Hyphomonadaceae</taxon>
        <taxon>Hyphomonas</taxon>
    </lineage>
</organism>
<evidence type="ECO:0000313" key="3">
    <source>
        <dbReference type="EMBL" id="HAE94783.1"/>
    </source>
</evidence>
<dbReference type="SMART" id="SM01152">
    <property type="entry name" value="DUF167"/>
    <property type="match status" value="1"/>
</dbReference>
<evidence type="ECO:0000256" key="1">
    <source>
        <dbReference type="ARBA" id="ARBA00010364"/>
    </source>
</evidence>
<dbReference type="InterPro" id="IPR003746">
    <property type="entry name" value="DUF167"/>
</dbReference>
<dbReference type="Pfam" id="PF02594">
    <property type="entry name" value="DUF167"/>
    <property type="match status" value="1"/>
</dbReference>
<dbReference type="SUPFAM" id="SSF69786">
    <property type="entry name" value="YggU-like"/>
    <property type="match status" value="1"/>
</dbReference>
<dbReference type="Proteomes" id="UP000259173">
    <property type="component" value="Unassembled WGS sequence"/>
</dbReference>
<dbReference type="HAMAP" id="MF_00634">
    <property type="entry name" value="UPF0235"/>
    <property type="match status" value="1"/>
</dbReference>
<comment type="similarity">
    <text evidence="1 2">Belongs to the UPF0235 family.</text>
</comment>
<dbReference type="AlphaFoldDB" id="A0A3B9L2S1"/>
<proteinExistence type="inferred from homology"/>
<evidence type="ECO:0000256" key="2">
    <source>
        <dbReference type="HAMAP-Rule" id="MF_00634"/>
    </source>
</evidence>
<dbReference type="Gene3D" id="3.30.1200.10">
    <property type="entry name" value="YggU-like"/>
    <property type="match status" value="1"/>
</dbReference>
<name>A0A3B9L2S1_9PROT</name>
<protein>
    <recommendedName>
        <fullName evidence="2">UPF0235 protein DCG65_09490</fullName>
    </recommendedName>
</protein>
<evidence type="ECO:0000313" key="4">
    <source>
        <dbReference type="Proteomes" id="UP000259173"/>
    </source>
</evidence>
<dbReference type="NCBIfam" id="TIGR00251">
    <property type="entry name" value="DUF167 family protein"/>
    <property type="match status" value="1"/>
</dbReference>
<gene>
    <name evidence="3" type="ORF">DCG65_09490</name>
</gene>
<dbReference type="EMBL" id="DMBR01000288">
    <property type="protein sequence ID" value="HAE94783.1"/>
    <property type="molecule type" value="Genomic_DNA"/>
</dbReference>
<dbReference type="InterPro" id="IPR036591">
    <property type="entry name" value="YggU-like_sf"/>
</dbReference>
<accession>A0A3B9L2S1</accession>